<organism evidence="3 4">
    <name type="scientific">Thiospirillum jenense</name>
    <dbReference type="NCBI Taxonomy" id="1653858"/>
    <lineage>
        <taxon>Bacteria</taxon>
        <taxon>Pseudomonadati</taxon>
        <taxon>Pseudomonadota</taxon>
        <taxon>Gammaproteobacteria</taxon>
        <taxon>Chromatiales</taxon>
        <taxon>Chromatiaceae</taxon>
        <taxon>Thiospirillum</taxon>
    </lineage>
</organism>
<protein>
    <submittedName>
        <fullName evidence="3">Transposase</fullName>
    </submittedName>
</protein>
<keyword evidence="1" id="KW-0472">Membrane</keyword>
<comment type="caution">
    <text evidence="3">The sequence shown here is derived from an EMBL/GenBank/DDBJ whole genome shotgun (WGS) entry which is preliminary data.</text>
</comment>
<evidence type="ECO:0000256" key="1">
    <source>
        <dbReference type="SAM" id="Phobius"/>
    </source>
</evidence>
<sequence>MTAKEVAHWVKEHIKDSRIKLLFIPAFSPNLNLIEWLWKFCKKQIFIISIILVLEWMLVAIFSKILTGVLCNCDLC</sequence>
<dbReference type="Pfam" id="PF13358">
    <property type="entry name" value="DDE_3"/>
    <property type="match status" value="1"/>
</dbReference>
<accession>A0A839HEW3</accession>
<name>A0A839HEW3_9GAMM</name>
<dbReference type="InterPro" id="IPR036397">
    <property type="entry name" value="RNaseH_sf"/>
</dbReference>
<evidence type="ECO:0000313" key="3">
    <source>
        <dbReference type="EMBL" id="MBB1127201.1"/>
    </source>
</evidence>
<proteinExistence type="predicted"/>
<dbReference type="Gene3D" id="3.30.420.10">
    <property type="entry name" value="Ribonuclease H-like superfamily/Ribonuclease H"/>
    <property type="match status" value="1"/>
</dbReference>
<keyword evidence="1" id="KW-1133">Transmembrane helix</keyword>
<dbReference type="EMBL" id="JABVCQ010000040">
    <property type="protein sequence ID" value="MBB1127201.1"/>
    <property type="molecule type" value="Genomic_DNA"/>
</dbReference>
<dbReference type="Proteomes" id="UP000548632">
    <property type="component" value="Unassembled WGS sequence"/>
</dbReference>
<reference evidence="3 4" key="1">
    <citation type="journal article" date="2020" name="Arch. Microbiol.">
        <title>The genome sequence of the giant phototrophic gammaproteobacterium Thiospirillum jenense gives insight into its physiological properties and phylogenetic relationships.</title>
        <authorList>
            <person name="Imhoff J.F."/>
            <person name="Meyer T.E."/>
            <person name="Kyndt J.A."/>
        </authorList>
    </citation>
    <scope>NUCLEOTIDE SEQUENCE [LARGE SCALE GENOMIC DNA]</scope>
    <source>
        <strain evidence="3 4">DSM 216</strain>
    </source>
</reference>
<keyword evidence="1" id="KW-0812">Transmembrane</keyword>
<feature type="domain" description="Tc1-like transposase DDE" evidence="2">
    <location>
        <begin position="8"/>
        <end position="46"/>
    </location>
</feature>
<gene>
    <name evidence="3" type="ORF">HUK38_13345</name>
</gene>
<dbReference type="AlphaFoldDB" id="A0A839HEW3"/>
<keyword evidence="4" id="KW-1185">Reference proteome</keyword>
<feature type="transmembrane region" description="Helical" evidence="1">
    <location>
        <begin position="44"/>
        <end position="62"/>
    </location>
</feature>
<dbReference type="GO" id="GO:0003676">
    <property type="term" value="F:nucleic acid binding"/>
    <property type="evidence" value="ECO:0007669"/>
    <property type="project" value="InterPro"/>
</dbReference>
<evidence type="ECO:0000259" key="2">
    <source>
        <dbReference type="Pfam" id="PF13358"/>
    </source>
</evidence>
<evidence type="ECO:0000313" key="4">
    <source>
        <dbReference type="Proteomes" id="UP000548632"/>
    </source>
</evidence>
<dbReference type="InterPro" id="IPR038717">
    <property type="entry name" value="Tc1-like_DDE_dom"/>
</dbReference>